<proteinExistence type="predicted"/>
<dbReference type="InterPro" id="IPR029010">
    <property type="entry name" value="ThuA-like"/>
</dbReference>
<dbReference type="Gene3D" id="3.40.50.880">
    <property type="match status" value="1"/>
</dbReference>
<evidence type="ECO:0000313" key="2">
    <source>
        <dbReference type="EMBL" id="GAA4976828.1"/>
    </source>
</evidence>
<keyword evidence="3" id="KW-1185">Reference proteome</keyword>
<protein>
    <submittedName>
        <fullName evidence="2">ThuA domain-containing protein</fullName>
    </submittedName>
</protein>
<accession>A0ABP9HRC8</accession>
<name>A0ABP9HRC8_9ACTN</name>
<dbReference type="SUPFAM" id="SSF52317">
    <property type="entry name" value="Class I glutamine amidotransferase-like"/>
    <property type="match status" value="1"/>
</dbReference>
<dbReference type="RefSeq" id="WP_226028508.1">
    <property type="nucleotide sequence ID" value="NZ_BAABIV010000003.1"/>
</dbReference>
<dbReference type="PANTHER" id="PTHR40469:SF2">
    <property type="entry name" value="GALACTOSE-BINDING DOMAIN-LIKE SUPERFAMILY PROTEIN"/>
    <property type="match status" value="1"/>
</dbReference>
<comment type="caution">
    <text evidence="2">The sequence shown here is derived from an EMBL/GenBank/DDBJ whole genome shotgun (WGS) entry which is preliminary data.</text>
</comment>
<dbReference type="Proteomes" id="UP001500610">
    <property type="component" value="Unassembled WGS sequence"/>
</dbReference>
<feature type="domain" description="ThuA-like" evidence="1">
    <location>
        <begin position="5"/>
        <end position="218"/>
    </location>
</feature>
<reference evidence="3" key="1">
    <citation type="journal article" date="2019" name="Int. J. Syst. Evol. Microbiol.">
        <title>The Global Catalogue of Microorganisms (GCM) 10K type strain sequencing project: providing services to taxonomists for standard genome sequencing and annotation.</title>
        <authorList>
            <consortium name="The Broad Institute Genomics Platform"/>
            <consortium name="The Broad Institute Genome Sequencing Center for Infectious Disease"/>
            <person name="Wu L."/>
            <person name="Ma J."/>
        </authorList>
    </citation>
    <scope>NUCLEOTIDE SEQUENCE [LARGE SCALE GENOMIC DNA]</scope>
    <source>
        <strain evidence="3">JCM 17657</strain>
    </source>
</reference>
<organism evidence="2 3">
    <name type="scientific">Streptomyces hyderabadensis</name>
    <dbReference type="NCBI Taxonomy" id="598549"/>
    <lineage>
        <taxon>Bacteria</taxon>
        <taxon>Bacillati</taxon>
        <taxon>Actinomycetota</taxon>
        <taxon>Actinomycetes</taxon>
        <taxon>Kitasatosporales</taxon>
        <taxon>Streptomycetaceae</taxon>
        <taxon>Streptomyces</taxon>
    </lineage>
</organism>
<dbReference type="Pfam" id="PF06283">
    <property type="entry name" value="ThuA"/>
    <property type="match status" value="1"/>
</dbReference>
<gene>
    <name evidence="2" type="ORF">GCM10023257_12450</name>
</gene>
<sequence>MRTRRALIVRGGQEGHDPVGCTEVFRPWLERAGFEVSVSEDLAVYDDSELLAATDLVVHSWSGGELSPRQEVNLVAAVKAGTGFAGWHGGVIGTNVRNADYLRMVGGRSLWHREGFQEFTVRIVAMPDRDGVITKGIEDYDVVTEHYWVLTDAYNSVLATSVLVPETADAWDVPVEFPVVWTRRWGAGRIFVCTLGHRVADLEVPQTATMVDRGLKWAART</sequence>
<dbReference type="EMBL" id="BAABIV010000003">
    <property type="protein sequence ID" value="GAA4976828.1"/>
    <property type="molecule type" value="Genomic_DNA"/>
</dbReference>
<evidence type="ECO:0000259" key="1">
    <source>
        <dbReference type="Pfam" id="PF06283"/>
    </source>
</evidence>
<dbReference type="PANTHER" id="PTHR40469">
    <property type="entry name" value="SECRETED GLYCOSYL HYDROLASE"/>
    <property type="match status" value="1"/>
</dbReference>
<evidence type="ECO:0000313" key="3">
    <source>
        <dbReference type="Proteomes" id="UP001500610"/>
    </source>
</evidence>
<dbReference type="InterPro" id="IPR029062">
    <property type="entry name" value="Class_I_gatase-like"/>
</dbReference>